<keyword evidence="1" id="KW-0732">Signal</keyword>
<dbReference type="AlphaFoldDB" id="A0ABD0KK93"/>
<dbReference type="Proteomes" id="UP001519460">
    <property type="component" value="Unassembled WGS sequence"/>
</dbReference>
<evidence type="ECO:0000313" key="2">
    <source>
        <dbReference type="EMBL" id="KAK7487646.1"/>
    </source>
</evidence>
<proteinExistence type="predicted"/>
<reference evidence="2 3" key="1">
    <citation type="journal article" date="2023" name="Sci. Data">
        <title>Genome assembly of the Korean intertidal mud-creeper Batillaria attramentaria.</title>
        <authorList>
            <person name="Patra A.K."/>
            <person name="Ho P.T."/>
            <person name="Jun S."/>
            <person name="Lee S.J."/>
            <person name="Kim Y."/>
            <person name="Won Y.J."/>
        </authorList>
    </citation>
    <scope>NUCLEOTIDE SEQUENCE [LARGE SCALE GENOMIC DNA]</scope>
    <source>
        <strain evidence="2">Wonlab-2016</strain>
    </source>
</reference>
<feature type="signal peptide" evidence="1">
    <location>
        <begin position="1"/>
        <end position="19"/>
    </location>
</feature>
<protein>
    <submittedName>
        <fullName evidence="2">Uncharacterized protein</fullName>
    </submittedName>
</protein>
<evidence type="ECO:0000313" key="3">
    <source>
        <dbReference type="Proteomes" id="UP001519460"/>
    </source>
</evidence>
<evidence type="ECO:0000256" key="1">
    <source>
        <dbReference type="SAM" id="SignalP"/>
    </source>
</evidence>
<feature type="chain" id="PRO_5044813880" evidence="1">
    <location>
        <begin position="20"/>
        <end position="239"/>
    </location>
</feature>
<feature type="non-terminal residue" evidence="2">
    <location>
        <position position="239"/>
    </location>
</feature>
<gene>
    <name evidence="2" type="ORF">BaRGS_00021065</name>
</gene>
<name>A0ABD0KK93_9CAEN</name>
<dbReference type="EMBL" id="JACVVK020000161">
    <property type="protein sequence ID" value="KAK7487646.1"/>
    <property type="molecule type" value="Genomic_DNA"/>
</dbReference>
<comment type="caution">
    <text evidence="2">The sequence shown here is derived from an EMBL/GenBank/DDBJ whole genome shotgun (WGS) entry which is preliminary data.</text>
</comment>
<accession>A0ABD0KK93</accession>
<organism evidence="2 3">
    <name type="scientific">Batillaria attramentaria</name>
    <dbReference type="NCBI Taxonomy" id="370345"/>
    <lineage>
        <taxon>Eukaryota</taxon>
        <taxon>Metazoa</taxon>
        <taxon>Spiralia</taxon>
        <taxon>Lophotrochozoa</taxon>
        <taxon>Mollusca</taxon>
        <taxon>Gastropoda</taxon>
        <taxon>Caenogastropoda</taxon>
        <taxon>Sorbeoconcha</taxon>
        <taxon>Cerithioidea</taxon>
        <taxon>Batillariidae</taxon>
        <taxon>Batillaria</taxon>
    </lineage>
</organism>
<keyword evidence="3" id="KW-1185">Reference proteome</keyword>
<sequence length="239" mass="26601">MLGTRQALLLLCVFGNVWSLPVKERIVRGKRSDDAAPLQAVVDDLAQQLSSVKAQLAAQQTQITNQKSKLACVFPVWTKSVGEQRNKRSDDPQPLQVVVDNLVKEMNSMKAQLAAEQTARTAFETKLIRARSAAEQRNKRSNDMPPLQVVVDNLVQEVNSLKAQLTAEQTAREAKEAAIEYKLIRTTGVREQRNKRSDDPEALQVVVDNLVQKMNSLEAKLAAEQTAREAKDAAFENKL</sequence>